<reference evidence="4 6" key="2">
    <citation type="submission" date="2013-03" db="EMBL/GenBank/DDBJ databases">
        <title>The Genome Sequence of Enterococcus gilvus ATCC BAA-350 (PacBio/Illumina hybrid assembly).</title>
        <authorList>
            <consortium name="The Broad Institute Genomics Platform"/>
            <consortium name="The Broad Institute Genome Sequencing Center for Infectious Disease"/>
            <person name="Earl A."/>
            <person name="Russ C."/>
            <person name="Gilmore M."/>
            <person name="Surin D."/>
            <person name="Walker B."/>
            <person name="Young S."/>
            <person name="Zeng Q."/>
            <person name="Gargeya S."/>
            <person name="Fitzgerald M."/>
            <person name="Haas B."/>
            <person name="Abouelleil A."/>
            <person name="Allen A.W."/>
            <person name="Alvarado L."/>
            <person name="Arachchi H.M."/>
            <person name="Berlin A.M."/>
            <person name="Chapman S.B."/>
            <person name="Gainer-Dewar J."/>
            <person name="Goldberg J."/>
            <person name="Griggs A."/>
            <person name="Gujja S."/>
            <person name="Hansen M."/>
            <person name="Howarth C."/>
            <person name="Imamovic A."/>
            <person name="Ireland A."/>
            <person name="Larimer J."/>
            <person name="McCowan C."/>
            <person name="Murphy C."/>
            <person name="Pearson M."/>
            <person name="Poon T.W."/>
            <person name="Priest M."/>
            <person name="Roberts A."/>
            <person name="Saif S."/>
            <person name="Shea T."/>
            <person name="Sisk P."/>
            <person name="Sykes S."/>
            <person name="Wortman J."/>
            <person name="Nusbaum C."/>
            <person name="Birren B."/>
        </authorList>
    </citation>
    <scope>NUCLEOTIDE SEQUENCE [LARGE SCALE GENOMIC DNA]</scope>
    <source>
        <strain evidence="4 6">ATCC BAA-350</strain>
    </source>
</reference>
<dbReference type="Pfam" id="PF00176">
    <property type="entry name" value="SNF2-rel_dom"/>
    <property type="match status" value="1"/>
</dbReference>
<dbReference type="Gene3D" id="3.40.50.10810">
    <property type="entry name" value="Tandem AAA-ATPase domain"/>
    <property type="match status" value="1"/>
</dbReference>
<dbReference type="GO" id="GO:0016787">
    <property type="term" value="F:hydrolase activity"/>
    <property type="evidence" value="ECO:0007669"/>
    <property type="project" value="UniProtKB-KW"/>
</dbReference>
<reference evidence="3 5" key="1">
    <citation type="submission" date="2013-02" db="EMBL/GenBank/DDBJ databases">
        <title>The Genome Sequence of Enterococcus gilvus ATCC BAA-350.</title>
        <authorList>
            <consortium name="The Broad Institute Genome Sequencing Platform"/>
            <consortium name="The Broad Institute Genome Sequencing Center for Infectious Disease"/>
            <person name="Earl A.M."/>
            <person name="Gilmore M.S."/>
            <person name="Lebreton F."/>
            <person name="Walker B."/>
            <person name="Young S.K."/>
            <person name="Zeng Q."/>
            <person name="Gargeya S."/>
            <person name="Fitzgerald M."/>
            <person name="Haas B."/>
            <person name="Abouelleil A."/>
            <person name="Alvarado L."/>
            <person name="Arachchi H.M."/>
            <person name="Berlin A.M."/>
            <person name="Chapman S.B."/>
            <person name="Dewar J."/>
            <person name="Goldberg J."/>
            <person name="Griggs A."/>
            <person name="Gujja S."/>
            <person name="Hansen M."/>
            <person name="Howarth C."/>
            <person name="Imamovic A."/>
            <person name="Larimer J."/>
            <person name="McCowan C."/>
            <person name="Murphy C."/>
            <person name="Neiman D."/>
            <person name="Pearson M."/>
            <person name="Priest M."/>
            <person name="Roberts A."/>
            <person name="Saif S."/>
            <person name="Shea T."/>
            <person name="Sisk P."/>
            <person name="Sykes S."/>
            <person name="Wortman J."/>
            <person name="Nusbaum C."/>
            <person name="Birren B."/>
        </authorList>
    </citation>
    <scope>NUCLEOTIDE SEQUENCE [LARGE SCALE GENOMIC DNA]</scope>
    <source>
        <strain evidence="3 5">ATCC BAA-350</strain>
    </source>
</reference>
<evidence type="ECO:0000313" key="4">
    <source>
        <dbReference type="EMBL" id="EOW81311.1"/>
    </source>
</evidence>
<accession>R2XF03</accession>
<evidence type="ECO:0000256" key="1">
    <source>
        <dbReference type="ARBA" id="ARBA00022801"/>
    </source>
</evidence>
<dbReference type="PANTHER" id="PTHR45766">
    <property type="entry name" value="DNA ANNEALING HELICASE AND ENDONUCLEASE ZRANB3 FAMILY MEMBER"/>
    <property type="match status" value="1"/>
</dbReference>
<dbReference type="AlphaFoldDB" id="R2XF03"/>
<dbReference type="InterPro" id="IPR000330">
    <property type="entry name" value="SNF2_N"/>
</dbReference>
<evidence type="ECO:0000313" key="5">
    <source>
        <dbReference type="Proteomes" id="UP000013750"/>
    </source>
</evidence>
<dbReference type="Pfam" id="PF00271">
    <property type="entry name" value="Helicase_C"/>
    <property type="match status" value="1"/>
</dbReference>
<evidence type="ECO:0000313" key="3">
    <source>
        <dbReference type="EMBL" id="EOI53414.1"/>
    </source>
</evidence>
<dbReference type="InterPro" id="IPR001650">
    <property type="entry name" value="Helicase_C-like"/>
</dbReference>
<dbReference type="PATRIC" id="fig|1158614.3.peg.3338"/>
<evidence type="ECO:0000313" key="6">
    <source>
        <dbReference type="Proteomes" id="UP000014160"/>
    </source>
</evidence>
<dbReference type="SUPFAM" id="SSF52540">
    <property type="entry name" value="P-loop containing nucleoside triphosphate hydrolases"/>
    <property type="match status" value="1"/>
</dbReference>
<dbReference type="EMBL" id="AJDQ01000012">
    <property type="protein sequence ID" value="EOI53414.1"/>
    <property type="molecule type" value="Genomic_DNA"/>
</dbReference>
<dbReference type="EMBL" id="ASWH01000001">
    <property type="protein sequence ID" value="EOW81311.1"/>
    <property type="molecule type" value="Genomic_DNA"/>
</dbReference>
<protein>
    <recommendedName>
        <fullName evidence="2">Helicase C-terminal domain-containing protein</fullName>
    </recommendedName>
</protein>
<dbReference type="Proteomes" id="UP000014160">
    <property type="component" value="Unassembled WGS sequence"/>
</dbReference>
<dbReference type="InterPro" id="IPR038718">
    <property type="entry name" value="SNF2-like_sf"/>
</dbReference>
<sequence>MIIAPPAKIKEGGWDKDILFVRKSYNINIEYEILSYGKLSKSWHNYKDYYVIFDEAHYIKNPTSQRGKAALHLTRQSEGFCLLTATPMSNGWQDSYNYFIMFGCFKNKTAMNKRHAIYETKFFGMRQIPQIVGWRREDELERMYKQFAVSISKDEALDLPDLVYRKVFFKPSPLYKKLKKDRVLDDVAYDTHPKLAAGLRFYANQQDKLDYLSMICEGTSENIVVFYQFKQELEDIKKILKDKKIYEVNGHRFELPKDRPENSVTLVQYQAGSAGIELQYANIVVFYTPTYSYQDYSQSLGRAYRNGQTKKVTVYQFNTEKTIEEDVWDALSNKKDFSEKRYLDTKL</sequence>
<dbReference type="GO" id="GO:0031297">
    <property type="term" value="P:replication fork processing"/>
    <property type="evidence" value="ECO:0007669"/>
    <property type="project" value="TreeGrafter"/>
</dbReference>
<comment type="caution">
    <text evidence="3">The sequence shown here is derived from an EMBL/GenBank/DDBJ whole genome shotgun (WGS) entry which is preliminary data.</text>
</comment>
<dbReference type="Proteomes" id="UP000013750">
    <property type="component" value="Unassembled WGS sequence"/>
</dbReference>
<keyword evidence="1" id="KW-0378">Hydrolase</keyword>
<dbReference type="GO" id="GO:0006281">
    <property type="term" value="P:DNA repair"/>
    <property type="evidence" value="ECO:0007669"/>
    <property type="project" value="TreeGrafter"/>
</dbReference>
<feature type="domain" description="Helicase C-terminal" evidence="2">
    <location>
        <begin position="208"/>
        <end position="347"/>
    </location>
</feature>
<name>R2XF03_9ENTE</name>
<evidence type="ECO:0000259" key="2">
    <source>
        <dbReference type="PROSITE" id="PS51194"/>
    </source>
</evidence>
<dbReference type="GO" id="GO:0005524">
    <property type="term" value="F:ATP binding"/>
    <property type="evidence" value="ECO:0007669"/>
    <property type="project" value="InterPro"/>
</dbReference>
<gene>
    <name evidence="4" type="ORF">I592_00596</name>
    <name evidence="3" type="ORF">UKC_03366</name>
</gene>
<dbReference type="Gene3D" id="3.40.50.300">
    <property type="entry name" value="P-loop containing nucleotide triphosphate hydrolases"/>
    <property type="match status" value="1"/>
</dbReference>
<keyword evidence="6" id="KW-1185">Reference proteome</keyword>
<organism evidence="3 5">
    <name type="scientific">Enterococcus gilvus ATCC BAA-350</name>
    <dbReference type="NCBI Taxonomy" id="1158614"/>
    <lineage>
        <taxon>Bacteria</taxon>
        <taxon>Bacillati</taxon>
        <taxon>Bacillota</taxon>
        <taxon>Bacilli</taxon>
        <taxon>Lactobacillales</taxon>
        <taxon>Enterococcaceae</taxon>
        <taxon>Enterococcus</taxon>
    </lineage>
</organism>
<proteinExistence type="predicted"/>
<dbReference type="HOGENOM" id="CLU_688416_0_0_9"/>
<dbReference type="InterPro" id="IPR027417">
    <property type="entry name" value="P-loop_NTPase"/>
</dbReference>
<dbReference type="eggNOG" id="COG0553">
    <property type="taxonomic scope" value="Bacteria"/>
</dbReference>
<dbReference type="PROSITE" id="PS51194">
    <property type="entry name" value="HELICASE_CTER"/>
    <property type="match status" value="1"/>
</dbReference>
<dbReference type="PANTHER" id="PTHR45766:SF6">
    <property type="entry name" value="SWI_SNF-RELATED MATRIX-ASSOCIATED ACTIN-DEPENDENT REGULATOR OF CHROMATIN SUBFAMILY A-LIKE PROTEIN 1"/>
    <property type="match status" value="1"/>
</dbReference>